<reference evidence="3" key="2">
    <citation type="submission" date="2021-04" db="EMBL/GenBank/DDBJ databases">
        <title>Taxonomy of Flavobacteriaceae bacterium ZY171143.</title>
        <authorList>
            <person name="Li F."/>
        </authorList>
    </citation>
    <scope>NUCLEOTIDE SEQUENCE [LARGE SCALE GENOMIC DNA]</scope>
    <source>
        <strain evidence="3">ZY171143</strain>
    </source>
</reference>
<evidence type="ECO:0000256" key="1">
    <source>
        <dbReference type="SAM" id="Phobius"/>
    </source>
</evidence>
<keyword evidence="1" id="KW-0812">Transmembrane</keyword>
<reference evidence="2 3" key="1">
    <citation type="journal article" date="2021" name="Int. J. Syst. Evol. Microbiol.">
        <title>Faecalibacter bovis sp. nov., isolated from cow faeces.</title>
        <authorList>
            <person name="Li F."/>
            <person name="Zhao W."/>
            <person name="Hong Q."/>
            <person name="Shao Q."/>
            <person name="Song J."/>
            <person name="Yang S."/>
        </authorList>
    </citation>
    <scope>NUCLEOTIDE SEQUENCE [LARGE SCALE GENOMIC DNA]</scope>
    <source>
        <strain evidence="2 3">ZY171143</strain>
    </source>
</reference>
<dbReference type="Proteomes" id="UP000672011">
    <property type="component" value="Chromosome"/>
</dbReference>
<dbReference type="InterPro" id="IPR011990">
    <property type="entry name" value="TPR-like_helical_dom_sf"/>
</dbReference>
<name>A0ABX7XAF2_9FLAO</name>
<gene>
    <name evidence="2" type="ORF">J9309_08685</name>
</gene>
<evidence type="ECO:0000313" key="2">
    <source>
        <dbReference type="EMBL" id="QTV04872.1"/>
    </source>
</evidence>
<protein>
    <recommendedName>
        <fullName evidence="4">Tetratricopeptide repeat protein</fullName>
    </recommendedName>
</protein>
<sequence length="381" mass="44578">MRLVILVMFLLFSFKGYSFPKFESEQRFYDESLNKEFRAASDLLGDLYINKDLETKIKIGLNKSSDNDYYSNKFNALLFHYYFLIGDTRACYAIFEKEIMRTEIESKISYVFLLSEFYDYFNKVSYTEYTDQILKRIKFIGSELKGDEKLYVESTFLLKKSLSFNKSNIIVSRDLLNESITILEELSTVLPKEDYKVAKTIAYNYLGITYMDHLAANSNNQDDENKLVHAISLFKKSLRFNATKSAYSSFTVYNNLAYANNVKGDYNQALIYTKQMDELLKNADKKVYLFDKMYCNYTDSYNLLLDKTNTEKYYPLCIKGIKEAEILKQDILNLINENKLNISPEIKISNPHKYRNIAIVVFGLIIIIGLLYLFNKRQSAN</sequence>
<evidence type="ECO:0000313" key="3">
    <source>
        <dbReference type="Proteomes" id="UP000672011"/>
    </source>
</evidence>
<dbReference type="Gene3D" id="1.25.40.10">
    <property type="entry name" value="Tetratricopeptide repeat domain"/>
    <property type="match status" value="1"/>
</dbReference>
<organism evidence="2 3">
    <name type="scientific">Faecalibacter bovis</name>
    <dbReference type="NCBI Taxonomy" id="2898187"/>
    <lineage>
        <taxon>Bacteria</taxon>
        <taxon>Pseudomonadati</taxon>
        <taxon>Bacteroidota</taxon>
        <taxon>Flavobacteriia</taxon>
        <taxon>Flavobacteriales</taxon>
        <taxon>Weeksellaceae</taxon>
        <taxon>Faecalibacter</taxon>
    </lineage>
</organism>
<dbReference type="EMBL" id="CP072842">
    <property type="protein sequence ID" value="QTV04872.1"/>
    <property type="molecule type" value="Genomic_DNA"/>
</dbReference>
<keyword evidence="1" id="KW-1133">Transmembrane helix</keyword>
<accession>A0ABX7XAF2</accession>
<evidence type="ECO:0008006" key="4">
    <source>
        <dbReference type="Google" id="ProtNLM"/>
    </source>
</evidence>
<proteinExistence type="predicted"/>
<dbReference type="RefSeq" id="WP_230475494.1">
    <property type="nucleotide sequence ID" value="NZ_CP072842.1"/>
</dbReference>
<keyword evidence="1" id="KW-0472">Membrane</keyword>
<feature type="transmembrane region" description="Helical" evidence="1">
    <location>
        <begin position="354"/>
        <end position="374"/>
    </location>
</feature>
<keyword evidence="3" id="KW-1185">Reference proteome</keyword>